<evidence type="ECO:0000313" key="2">
    <source>
        <dbReference type="Proteomes" id="UP001058003"/>
    </source>
</evidence>
<reference evidence="1" key="1">
    <citation type="submission" date="2021-04" db="EMBL/GenBank/DDBJ databases">
        <title>Dactylosporangium aurantiacum NRRL B-8018 full assembly.</title>
        <authorList>
            <person name="Hartkoorn R.C."/>
            <person name="Beaudoing E."/>
            <person name="Hot D."/>
        </authorList>
    </citation>
    <scope>NUCLEOTIDE SEQUENCE</scope>
    <source>
        <strain evidence="1">NRRL B-8018</strain>
    </source>
</reference>
<name>A0A9Q9INP3_9ACTN</name>
<dbReference type="RefSeq" id="WP_156089736.1">
    <property type="nucleotide sequence ID" value="NZ_CP073767.1"/>
</dbReference>
<keyword evidence="2" id="KW-1185">Reference proteome</keyword>
<dbReference type="KEGG" id="daur:Daura_13480"/>
<accession>A0A9Q9INP3</accession>
<evidence type="ECO:0000313" key="1">
    <source>
        <dbReference type="EMBL" id="UWZ57082.1"/>
    </source>
</evidence>
<dbReference type="OrthoDB" id="484536at2"/>
<gene>
    <name evidence="1" type="ORF">Daura_13480</name>
</gene>
<dbReference type="EMBL" id="CP073767">
    <property type="protein sequence ID" value="UWZ57082.1"/>
    <property type="molecule type" value="Genomic_DNA"/>
</dbReference>
<proteinExistence type="predicted"/>
<dbReference type="AlphaFoldDB" id="A0A9Q9INP3"/>
<protein>
    <submittedName>
        <fullName evidence="1">Uncharacterized protein</fullName>
    </submittedName>
</protein>
<sequence>MLLVDDMELSRYTRPDHVASVTAVRDTLLGDPGLVCVELPAGSGLILATRRREG</sequence>
<organism evidence="1 2">
    <name type="scientific">Dactylosporangium aurantiacum</name>
    <dbReference type="NCBI Taxonomy" id="35754"/>
    <lineage>
        <taxon>Bacteria</taxon>
        <taxon>Bacillati</taxon>
        <taxon>Actinomycetota</taxon>
        <taxon>Actinomycetes</taxon>
        <taxon>Micromonosporales</taxon>
        <taxon>Micromonosporaceae</taxon>
        <taxon>Dactylosporangium</taxon>
    </lineage>
</organism>
<dbReference type="Proteomes" id="UP001058003">
    <property type="component" value="Chromosome"/>
</dbReference>